<dbReference type="PANTHER" id="PTHR37804">
    <property type="entry name" value="CDAA REGULATORY PROTEIN CDAR"/>
    <property type="match status" value="1"/>
</dbReference>
<dbReference type="Pfam" id="PF07949">
    <property type="entry name" value="YbbR"/>
    <property type="match status" value="3"/>
</dbReference>
<dbReference type="EMBL" id="JACHGK010000032">
    <property type="protein sequence ID" value="MBB6447884.1"/>
    <property type="molecule type" value="Genomic_DNA"/>
</dbReference>
<sequence>MDKWLDKLIDNRNFMKLVALVMALLLFGSIYDSNNETNDINIPGEQDKETIADIPVKSYFDTDNLVVSGVPETVKVTLKGPKPNLQNAKAQKDFEVYADLSQAKVGRQRVQLQIRNLSDKLSAEIDPEYVNVTVQEKVSKEFNVEVEFNKKMVAEGYEAGPAIVKPGRVKVTGGKSDIESISYVKAIVETGGNLNSTFDKSAPVFAFDKYFKKLNVTIEQETVRVTIPIKLANKKVPIEVVEKGTPPDGVTIDSITLDTKEVKISGSEEVLNATEKVRIEVDVSTIGRNTELDLPIIIPEGIKESEPKMVKAAVKVTLDSEEAITTNVAETKTFSDLPISITGLSEELSLTFQNPPGGKTSVTVKGTNEEMEKITESDFQLSLNAANLKEGEHEVQIQVTGPENANWSLANEKARIIIQAKQLNNGQAPENGTR</sequence>
<dbReference type="Gene3D" id="2.170.120.30">
    <property type="match status" value="2"/>
</dbReference>
<organism evidence="1 2">
    <name type="scientific">Bacillus benzoevorans</name>
    <dbReference type="NCBI Taxonomy" id="1456"/>
    <lineage>
        <taxon>Bacteria</taxon>
        <taxon>Bacillati</taxon>
        <taxon>Bacillota</taxon>
        <taxon>Bacilli</taxon>
        <taxon>Bacillales</taxon>
        <taxon>Bacillaceae</taxon>
        <taxon>Bacillus</taxon>
    </lineage>
</organism>
<dbReference type="PANTHER" id="PTHR37804:SF1">
    <property type="entry name" value="CDAA REGULATORY PROTEIN CDAR"/>
    <property type="match status" value="1"/>
</dbReference>
<comment type="caution">
    <text evidence="1">The sequence shown here is derived from an EMBL/GenBank/DDBJ whole genome shotgun (WGS) entry which is preliminary data.</text>
</comment>
<dbReference type="AlphaFoldDB" id="A0A7X0LYX1"/>
<keyword evidence="2" id="KW-1185">Reference proteome</keyword>
<reference evidence="1 2" key="1">
    <citation type="submission" date="2020-08" db="EMBL/GenBank/DDBJ databases">
        <title>Genomic Encyclopedia of Type Strains, Phase IV (KMG-IV): sequencing the most valuable type-strain genomes for metagenomic binning, comparative biology and taxonomic classification.</title>
        <authorList>
            <person name="Goeker M."/>
        </authorList>
    </citation>
    <scope>NUCLEOTIDE SEQUENCE [LARGE SCALE GENOMIC DNA]</scope>
    <source>
        <strain evidence="1 2">DSM 5391</strain>
    </source>
</reference>
<protein>
    <submittedName>
        <fullName evidence="1">YbbR domain-containing protein</fullName>
    </submittedName>
</protein>
<gene>
    <name evidence="1" type="ORF">HNR53_004595</name>
</gene>
<dbReference type="InterPro" id="IPR053154">
    <property type="entry name" value="c-di-AMP_regulator"/>
</dbReference>
<dbReference type="Gene3D" id="2.170.120.40">
    <property type="entry name" value="YbbR-like domain"/>
    <property type="match status" value="2"/>
</dbReference>
<dbReference type="RefSeq" id="WP_184530246.1">
    <property type="nucleotide sequence ID" value="NZ_JACHGK010000032.1"/>
</dbReference>
<evidence type="ECO:0000313" key="1">
    <source>
        <dbReference type="EMBL" id="MBB6447884.1"/>
    </source>
</evidence>
<accession>A0A7X0LYX1</accession>
<name>A0A7X0LYX1_9BACI</name>
<dbReference type="InterPro" id="IPR012505">
    <property type="entry name" value="YbbR"/>
</dbReference>
<proteinExistence type="predicted"/>
<evidence type="ECO:0000313" key="2">
    <source>
        <dbReference type="Proteomes" id="UP000531594"/>
    </source>
</evidence>
<dbReference type="Proteomes" id="UP000531594">
    <property type="component" value="Unassembled WGS sequence"/>
</dbReference>